<proteinExistence type="predicted"/>
<name>A0A6J4LQA8_9BACT</name>
<dbReference type="EMBL" id="CADCTU010000612">
    <property type="protein sequence ID" value="CAA9337005.1"/>
    <property type="molecule type" value="Genomic_DNA"/>
</dbReference>
<dbReference type="AlphaFoldDB" id="A0A6J4LQA8"/>
<evidence type="ECO:0000313" key="2">
    <source>
        <dbReference type="EMBL" id="CAA9337005.1"/>
    </source>
</evidence>
<feature type="compositionally biased region" description="Low complexity" evidence="1">
    <location>
        <begin position="35"/>
        <end position="45"/>
    </location>
</feature>
<sequence length="141" mass="15703">DGNDGRTAHRAGLRVGVRPRRSRGLRVHGREHGGQPRARAQALRALPRERAAQRGAPRLRGVGDSGRAVGGRGARLLHRGRGDLPAPRRARHGGAERLRPRAHRRERRRPPHLPRARAARVEPARPTPRGQFRDDRSRAPV</sequence>
<feature type="compositionally biased region" description="Basic and acidic residues" evidence="1">
    <location>
        <begin position="131"/>
        <end position="141"/>
    </location>
</feature>
<feature type="compositionally biased region" description="Basic residues" evidence="1">
    <location>
        <begin position="8"/>
        <end position="27"/>
    </location>
</feature>
<evidence type="ECO:0000256" key="1">
    <source>
        <dbReference type="SAM" id="MobiDB-lite"/>
    </source>
</evidence>
<accession>A0A6J4LQA8</accession>
<reference evidence="2" key="1">
    <citation type="submission" date="2020-02" db="EMBL/GenBank/DDBJ databases">
        <authorList>
            <person name="Meier V. D."/>
        </authorList>
    </citation>
    <scope>NUCLEOTIDE SEQUENCE</scope>
    <source>
        <strain evidence="2">AVDCRST_MAG11</strain>
    </source>
</reference>
<organism evidence="2">
    <name type="scientific">uncultured Gemmatimonadaceae bacterium</name>
    <dbReference type="NCBI Taxonomy" id="246130"/>
    <lineage>
        <taxon>Bacteria</taxon>
        <taxon>Pseudomonadati</taxon>
        <taxon>Gemmatimonadota</taxon>
        <taxon>Gemmatimonadia</taxon>
        <taxon>Gemmatimonadales</taxon>
        <taxon>Gemmatimonadaceae</taxon>
        <taxon>environmental samples</taxon>
    </lineage>
</organism>
<gene>
    <name evidence="2" type="ORF">AVDCRST_MAG11-2769</name>
</gene>
<feature type="non-terminal residue" evidence="2">
    <location>
        <position position="141"/>
    </location>
</feature>
<feature type="compositionally biased region" description="Basic residues" evidence="1">
    <location>
        <begin position="100"/>
        <end position="118"/>
    </location>
</feature>
<feature type="region of interest" description="Disordered" evidence="1">
    <location>
        <begin position="1"/>
        <end position="141"/>
    </location>
</feature>
<feature type="non-terminal residue" evidence="2">
    <location>
        <position position="1"/>
    </location>
</feature>
<protein>
    <submittedName>
        <fullName evidence="2">Uncharacterized protein</fullName>
    </submittedName>
</protein>